<keyword evidence="5" id="KW-1185">Reference proteome</keyword>
<feature type="domain" description="B30.2/SPRY" evidence="3">
    <location>
        <begin position="139"/>
        <end position="339"/>
    </location>
</feature>
<keyword evidence="1" id="KW-0808">Transferase</keyword>
<organism evidence="5 6">
    <name type="scientific">Salvelinus namaycush</name>
    <name type="common">Lake trout</name>
    <name type="synonym">Salmo namaycush</name>
    <dbReference type="NCBI Taxonomy" id="8040"/>
    <lineage>
        <taxon>Eukaryota</taxon>
        <taxon>Metazoa</taxon>
        <taxon>Chordata</taxon>
        <taxon>Craniata</taxon>
        <taxon>Vertebrata</taxon>
        <taxon>Euteleostomi</taxon>
        <taxon>Actinopterygii</taxon>
        <taxon>Neopterygii</taxon>
        <taxon>Teleostei</taxon>
        <taxon>Protacanthopterygii</taxon>
        <taxon>Salmoniformes</taxon>
        <taxon>Salmonidae</taxon>
        <taxon>Salmoninae</taxon>
        <taxon>Salvelinus</taxon>
    </lineage>
</organism>
<dbReference type="Pfam" id="PF00622">
    <property type="entry name" value="SPRY"/>
    <property type="match status" value="1"/>
</dbReference>
<dbReference type="GO" id="GO:0005874">
    <property type="term" value="C:microtubule"/>
    <property type="evidence" value="ECO:0007669"/>
    <property type="project" value="TreeGrafter"/>
</dbReference>
<protein>
    <submittedName>
        <fullName evidence="6">Probable E3 ubiquitin-protein ligase MID2</fullName>
    </submittedName>
</protein>
<evidence type="ECO:0000256" key="2">
    <source>
        <dbReference type="ARBA" id="ARBA00023054"/>
    </source>
</evidence>
<sequence>MAKLIQICQQVEVNTAMHEAKLVEECDELVEIIRQRKQIIAVKIKESKVMKLRKLAQQMANCRQCLERSGALITQAEHSLKENDHARFLQTARNVAERVAMATASSQVLIPDVNLNEAFDNFALDFSREKKILEGLDYLTAPSPPSIRDELCTASHDTITVHWTSEDEFSVTSYELQYTIYTGQTNFIISVVLKKSHTPERFSSTGSYGAAGNVFIDSGCHYWEVLLGASTWYAVGVAYKSAPKNEWSGKNSSSWVFSRCNNNFMVRHNGKEMLVEASHQLRRLGVLLDYDNNSLSFYDAMNSQHLHTFEVSFLLPVAPTFMIWNKSVMILSGLPVPDFVDCPEEHQEGMMTLCRQQESPYMSGLKGCH</sequence>
<evidence type="ECO:0000313" key="6">
    <source>
        <dbReference type="RefSeq" id="XP_038867899.1"/>
    </source>
</evidence>
<name>A0A8U1H0G2_SALNM</name>
<dbReference type="AlphaFoldDB" id="A0A8U1H0G2"/>
<dbReference type="InterPro" id="IPR003877">
    <property type="entry name" value="SPRY_dom"/>
</dbReference>
<dbReference type="InterPro" id="IPR003649">
    <property type="entry name" value="Bbox_C"/>
</dbReference>
<dbReference type="GeneID" id="120062165"/>
<dbReference type="GO" id="GO:0035372">
    <property type="term" value="P:protein localization to microtubule"/>
    <property type="evidence" value="ECO:0007669"/>
    <property type="project" value="TreeGrafter"/>
</dbReference>
<evidence type="ECO:0000259" key="4">
    <source>
        <dbReference type="PROSITE" id="PS51262"/>
    </source>
</evidence>
<dbReference type="Pfam" id="PF18568">
    <property type="entry name" value="COS"/>
    <property type="match status" value="1"/>
</dbReference>
<dbReference type="InterPro" id="IPR043136">
    <property type="entry name" value="B30.2/SPRY_sf"/>
</dbReference>
<gene>
    <name evidence="6" type="primary">LOC120062165</name>
</gene>
<dbReference type="PANTHER" id="PTHR24099">
    <property type="entry name" value="E3 UBIQUITIN-PROTEIN LIGASE TRIM36-RELATED"/>
    <property type="match status" value="1"/>
</dbReference>
<dbReference type="InterPro" id="IPR013320">
    <property type="entry name" value="ConA-like_dom_sf"/>
</dbReference>
<dbReference type="KEGG" id="snh:120062165"/>
<dbReference type="RefSeq" id="XP_038867899.1">
    <property type="nucleotide sequence ID" value="XM_039011971.1"/>
</dbReference>
<dbReference type="InterPro" id="IPR001870">
    <property type="entry name" value="B30.2/SPRY"/>
</dbReference>
<reference evidence="6" key="1">
    <citation type="submission" date="2025-08" db="UniProtKB">
        <authorList>
            <consortium name="RefSeq"/>
        </authorList>
    </citation>
    <scope>IDENTIFICATION</scope>
    <source>
        <tissue evidence="6">White muscle</tissue>
    </source>
</reference>
<dbReference type="Proteomes" id="UP000808372">
    <property type="component" value="Chromosome 17"/>
</dbReference>
<dbReference type="InterPro" id="IPR050617">
    <property type="entry name" value="E3_ligase_FN3/SPRY"/>
</dbReference>
<evidence type="ECO:0000256" key="1">
    <source>
        <dbReference type="ARBA" id="ARBA00022679"/>
    </source>
</evidence>
<evidence type="ECO:0000259" key="3">
    <source>
        <dbReference type="PROSITE" id="PS50188"/>
    </source>
</evidence>
<dbReference type="PRINTS" id="PR01407">
    <property type="entry name" value="BUTYPHLNCDUF"/>
</dbReference>
<dbReference type="SMART" id="SM00502">
    <property type="entry name" value="BBC"/>
    <property type="match status" value="1"/>
</dbReference>
<feature type="domain" description="COS" evidence="4">
    <location>
        <begin position="80"/>
        <end position="139"/>
    </location>
</feature>
<dbReference type="SUPFAM" id="SSF49899">
    <property type="entry name" value="Concanavalin A-like lectins/glucanases"/>
    <property type="match status" value="1"/>
</dbReference>
<evidence type="ECO:0000313" key="5">
    <source>
        <dbReference type="Proteomes" id="UP000808372"/>
    </source>
</evidence>
<dbReference type="GO" id="GO:0016740">
    <property type="term" value="F:transferase activity"/>
    <property type="evidence" value="ECO:0007669"/>
    <property type="project" value="UniProtKB-KW"/>
</dbReference>
<accession>A0A8U1H0G2</accession>
<dbReference type="InterPro" id="IPR003879">
    <property type="entry name" value="Butyrophylin_SPRY"/>
</dbReference>
<proteinExistence type="predicted"/>
<dbReference type="PROSITE" id="PS50188">
    <property type="entry name" value="B302_SPRY"/>
    <property type="match status" value="1"/>
</dbReference>
<dbReference type="InterPro" id="IPR017903">
    <property type="entry name" value="COS_domain"/>
</dbReference>
<dbReference type="InterPro" id="IPR040859">
    <property type="entry name" value="Midline-1_COS"/>
</dbReference>
<dbReference type="PANTHER" id="PTHR24099:SF12">
    <property type="entry name" value="E3 UBIQUITIN-PROTEIN LIGASE MID2-RELATED"/>
    <property type="match status" value="1"/>
</dbReference>
<dbReference type="PROSITE" id="PS51262">
    <property type="entry name" value="COS"/>
    <property type="match status" value="1"/>
</dbReference>
<keyword evidence="2" id="KW-0175">Coiled coil</keyword>
<dbReference type="GO" id="GO:0008017">
    <property type="term" value="F:microtubule binding"/>
    <property type="evidence" value="ECO:0007669"/>
    <property type="project" value="TreeGrafter"/>
</dbReference>
<dbReference type="Gene3D" id="2.60.120.920">
    <property type="match status" value="1"/>
</dbReference>
<dbReference type="SMART" id="SM00449">
    <property type="entry name" value="SPRY"/>
    <property type="match status" value="1"/>
</dbReference>